<feature type="transmembrane region" description="Helical" evidence="1">
    <location>
        <begin position="84"/>
        <end position="104"/>
    </location>
</feature>
<evidence type="ECO:0000313" key="4">
    <source>
        <dbReference type="Proteomes" id="UP000316199"/>
    </source>
</evidence>
<organism evidence="3 4">
    <name type="scientific">OM182 bacterium</name>
    <dbReference type="NCBI Taxonomy" id="2510334"/>
    <lineage>
        <taxon>Bacteria</taxon>
        <taxon>Pseudomonadati</taxon>
        <taxon>Pseudomonadota</taxon>
        <taxon>Gammaproteobacteria</taxon>
        <taxon>OMG group</taxon>
        <taxon>OM182 clade</taxon>
    </lineage>
</organism>
<protein>
    <recommendedName>
        <fullName evidence="2">Urate oxidase N-terminal domain-containing protein</fullName>
    </recommendedName>
</protein>
<dbReference type="AlphaFoldDB" id="A0A520S0I2"/>
<feature type="transmembrane region" description="Helical" evidence="1">
    <location>
        <begin position="230"/>
        <end position="247"/>
    </location>
</feature>
<gene>
    <name evidence="3" type="ORF">EVA68_05540</name>
</gene>
<feature type="transmembrane region" description="Helical" evidence="1">
    <location>
        <begin position="124"/>
        <end position="145"/>
    </location>
</feature>
<feature type="domain" description="Urate oxidase N-terminal" evidence="2">
    <location>
        <begin position="4"/>
        <end position="299"/>
    </location>
</feature>
<keyword evidence="1" id="KW-0472">Membrane</keyword>
<feature type="transmembrane region" description="Helical" evidence="1">
    <location>
        <begin position="152"/>
        <end position="172"/>
    </location>
</feature>
<comment type="caution">
    <text evidence="3">The sequence shown here is derived from an EMBL/GenBank/DDBJ whole genome shotgun (WGS) entry which is preliminary data.</text>
</comment>
<feature type="transmembrane region" description="Helical" evidence="1">
    <location>
        <begin position="178"/>
        <end position="198"/>
    </location>
</feature>
<feature type="transmembrane region" description="Helical" evidence="1">
    <location>
        <begin position="253"/>
        <end position="271"/>
    </location>
</feature>
<dbReference type="InterPro" id="IPR010389">
    <property type="entry name" value="Urate_ox_N"/>
</dbReference>
<keyword evidence="1" id="KW-0812">Transmembrane</keyword>
<dbReference type="Proteomes" id="UP000316199">
    <property type="component" value="Unassembled WGS sequence"/>
</dbReference>
<feature type="transmembrane region" description="Helical" evidence="1">
    <location>
        <begin position="283"/>
        <end position="300"/>
    </location>
</feature>
<dbReference type="EMBL" id="SHAG01000020">
    <property type="protein sequence ID" value="RZO75978.1"/>
    <property type="molecule type" value="Genomic_DNA"/>
</dbReference>
<evidence type="ECO:0000313" key="3">
    <source>
        <dbReference type="EMBL" id="RZO75978.1"/>
    </source>
</evidence>
<feature type="transmembrane region" description="Helical" evidence="1">
    <location>
        <begin position="12"/>
        <end position="33"/>
    </location>
</feature>
<evidence type="ECO:0000259" key="2">
    <source>
        <dbReference type="Pfam" id="PF06181"/>
    </source>
</evidence>
<evidence type="ECO:0000256" key="1">
    <source>
        <dbReference type="SAM" id="Phobius"/>
    </source>
</evidence>
<name>A0A520S0I2_9GAMM</name>
<sequence length="403" mass="45244">MESYFINWLEMLFRWVHVIAGIAWIGASFYFVWLDNHLESPPRWKSDKGIKGDLWAIHGGGIYEVAKYHLAPEKMPETLHWFKWEAYTTWLTGVGLLILTFYLGADAYLIDPQIADLTPAQATIAGVSLIIGGWILYECLCALPILGRNSYVLSFSLLLLAMALAYTFTHLFSGRGAFIHMGAVIGTIMAGNVFRVIIPSQKALLDAIETGKEPKANWGKKAKLRSTHNNYFTLPLVFIMISNHYPMTYTGQNSWLVLIAIIGITAFARHYFNLRHRGINKPIILVTSFCAMVLLAWITSPDASDNEISSELAKIQDFNISRVQTIIKQRCASCHSRAPTDEVFIASPGGVMLETLNDMQRWATRIKARSVDTHNMPFLNKTGMTKEERKIVGLWIDAGAPGE</sequence>
<accession>A0A520S0I2</accession>
<reference evidence="3 4" key="1">
    <citation type="submission" date="2019-02" db="EMBL/GenBank/DDBJ databases">
        <title>Prokaryotic population dynamics and viral predation in marine succession experiment using metagenomics: the confinement effect.</title>
        <authorList>
            <person name="Haro-Moreno J.M."/>
            <person name="Rodriguez-Valera F."/>
            <person name="Lopez-Perez M."/>
        </authorList>
    </citation>
    <scope>NUCLEOTIDE SEQUENCE [LARGE SCALE GENOMIC DNA]</scope>
    <source>
        <strain evidence="3">MED-G157</strain>
    </source>
</reference>
<dbReference type="Pfam" id="PF06181">
    <property type="entry name" value="Urate_ox_N"/>
    <property type="match status" value="1"/>
</dbReference>
<proteinExistence type="predicted"/>
<keyword evidence="1" id="KW-1133">Transmembrane helix</keyword>